<dbReference type="AlphaFoldDB" id="A0A6A6DK47"/>
<evidence type="ECO:0000256" key="1">
    <source>
        <dbReference type="SAM" id="MobiDB-lite"/>
    </source>
</evidence>
<feature type="compositionally biased region" description="Pro residues" evidence="1">
    <location>
        <begin position="30"/>
        <end position="52"/>
    </location>
</feature>
<feature type="compositionally biased region" description="Polar residues" evidence="1">
    <location>
        <begin position="13"/>
        <end position="27"/>
    </location>
</feature>
<protein>
    <submittedName>
        <fullName evidence="2">Uncharacterized protein</fullName>
    </submittedName>
</protein>
<dbReference type="Proteomes" id="UP000800200">
    <property type="component" value="Unassembled WGS sequence"/>
</dbReference>
<evidence type="ECO:0000313" key="3">
    <source>
        <dbReference type="Proteomes" id="UP000800200"/>
    </source>
</evidence>
<feature type="region of interest" description="Disordered" evidence="1">
    <location>
        <begin position="1"/>
        <end position="52"/>
    </location>
</feature>
<proteinExistence type="predicted"/>
<name>A0A6A6DK47_9PEZI</name>
<dbReference type="EMBL" id="ML994662">
    <property type="protein sequence ID" value="KAF2179907.1"/>
    <property type="molecule type" value="Genomic_DNA"/>
</dbReference>
<keyword evidence="3" id="KW-1185">Reference proteome</keyword>
<gene>
    <name evidence="2" type="ORF">K469DRAFT_797870</name>
</gene>
<organism evidence="2 3">
    <name type="scientific">Zopfia rhizophila CBS 207.26</name>
    <dbReference type="NCBI Taxonomy" id="1314779"/>
    <lineage>
        <taxon>Eukaryota</taxon>
        <taxon>Fungi</taxon>
        <taxon>Dikarya</taxon>
        <taxon>Ascomycota</taxon>
        <taxon>Pezizomycotina</taxon>
        <taxon>Dothideomycetes</taxon>
        <taxon>Dothideomycetes incertae sedis</taxon>
        <taxon>Zopfiaceae</taxon>
        <taxon>Zopfia</taxon>
    </lineage>
</organism>
<evidence type="ECO:0000313" key="2">
    <source>
        <dbReference type="EMBL" id="KAF2179907.1"/>
    </source>
</evidence>
<reference evidence="2" key="1">
    <citation type="journal article" date="2020" name="Stud. Mycol.">
        <title>101 Dothideomycetes genomes: a test case for predicting lifestyles and emergence of pathogens.</title>
        <authorList>
            <person name="Haridas S."/>
            <person name="Albert R."/>
            <person name="Binder M."/>
            <person name="Bloem J."/>
            <person name="Labutti K."/>
            <person name="Salamov A."/>
            <person name="Andreopoulos B."/>
            <person name="Baker S."/>
            <person name="Barry K."/>
            <person name="Bills G."/>
            <person name="Bluhm B."/>
            <person name="Cannon C."/>
            <person name="Castanera R."/>
            <person name="Culley D."/>
            <person name="Daum C."/>
            <person name="Ezra D."/>
            <person name="Gonzalez J."/>
            <person name="Henrissat B."/>
            <person name="Kuo A."/>
            <person name="Liang C."/>
            <person name="Lipzen A."/>
            <person name="Lutzoni F."/>
            <person name="Magnuson J."/>
            <person name="Mondo S."/>
            <person name="Nolan M."/>
            <person name="Ohm R."/>
            <person name="Pangilinan J."/>
            <person name="Park H.-J."/>
            <person name="Ramirez L."/>
            <person name="Alfaro M."/>
            <person name="Sun H."/>
            <person name="Tritt A."/>
            <person name="Yoshinaga Y."/>
            <person name="Zwiers L.-H."/>
            <person name="Turgeon B."/>
            <person name="Goodwin S."/>
            <person name="Spatafora J."/>
            <person name="Crous P."/>
            <person name="Grigoriev I."/>
        </authorList>
    </citation>
    <scope>NUCLEOTIDE SEQUENCE</scope>
    <source>
        <strain evidence="2">CBS 207.26</strain>
    </source>
</reference>
<sequence>MYTSSHKNLRNLPPTSIRNNKNYSTTILPSPTPHPHPLVSPPPAPQPPPYCH</sequence>
<accession>A0A6A6DK47</accession>